<evidence type="ECO:0000256" key="1">
    <source>
        <dbReference type="SAM" id="MobiDB-lite"/>
    </source>
</evidence>
<dbReference type="OrthoDB" id="560811at2759"/>
<evidence type="ECO:0000313" key="3">
    <source>
        <dbReference type="Proteomes" id="UP000747110"/>
    </source>
</evidence>
<sequence>MNMVRTDDMKCHERLHRVTQRLKKIASDFKGKFEGPSSKSPYGFCLFYTIPTKEYVQVVLGGWMEPRQEVRRLAYETLRQINGYKTFAFPKTSRPANLRASAAFPVKPKYYFLRDMARQATSHLKRSFMGWINALSGREAGGSPAAAHDPSTTGSAQEMGSPPVETRRAVTEPRTVGVESPGVGPGITAFNRDGPLTPAPDSAVCVRDLLCNGGIYSKEFPTFIKQNGRTCGCGGSCEAARKHFSYPDSLPLIDFSHRKYSISNTMAETLITWASDSFPGFAKFYQGKLAERQAKLQQRVGIDIV</sequence>
<proteinExistence type="predicted"/>
<evidence type="ECO:0000313" key="2">
    <source>
        <dbReference type="EMBL" id="GIL91547.1"/>
    </source>
</evidence>
<name>A0A8J4D2W3_9CHLO</name>
<dbReference type="AlphaFoldDB" id="A0A8J4D2W3"/>
<comment type="caution">
    <text evidence="2">The sequence shown here is derived from an EMBL/GenBank/DDBJ whole genome shotgun (WGS) entry which is preliminary data.</text>
</comment>
<reference evidence="2" key="1">
    <citation type="journal article" date="2021" name="Proc. Natl. Acad. Sci. U.S.A.">
        <title>Three genomes in the algal genus Volvox reveal the fate of a haploid sex-determining region after a transition to homothallism.</title>
        <authorList>
            <person name="Yamamoto K."/>
            <person name="Hamaji T."/>
            <person name="Kawai-Toyooka H."/>
            <person name="Matsuzaki R."/>
            <person name="Takahashi F."/>
            <person name="Nishimura Y."/>
            <person name="Kawachi M."/>
            <person name="Noguchi H."/>
            <person name="Minakuchi Y."/>
            <person name="Umen J.G."/>
            <person name="Toyoda A."/>
            <person name="Nozaki H."/>
        </authorList>
    </citation>
    <scope>NUCLEOTIDE SEQUENCE</scope>
    <source>
        <strain evidence="2">NIES-3786</strain>
    </source>
</reference>
<gene>
    <name evidence="2" type="ORF">Vretifemale_19150</name>
</gene>
<dbReference type="EMBL" id="BNCP01000066">
    <property type="protein sequence ID" value="GIL91547.1"/>
    <property type="molecule type" value="Genomic_DNA"/>
</dbReference>
<feature type="non-terminal residue" evidence="2">
    <location>
        <position position="1"/>
    </location>
</feature>
<dbReference type="Proteomes" id="UP000747110">
    <property type="component" value="Unassembled WGS sequence"/>
</dbReference>
<feature type="region of interest" description="Disordered" evidence="1">
    <location>
        <begin position="140"/>
        <end position="185"/>
    </location>
</feature>
<accession>A0A8J4D2W3</accession>
<protein>
    <submittedName>
        <fullName evidence="2">Uncharacterized protein</fullName>
    </submittedName>
</protein>
<keyword evidence="3" id="KW-1185">Reference proteome</keyword>
<organism evidence="2 3">
    <name type="scientific">Volvox reticuliferus</name>
    <dbReference type="NCBI Taxonomy" id="1737510"/>
    <lineage>
        <taxon>Eukaryota</taxon>
        <taxon>Viridiplantae</taxon>
        <taxon>Chlorophyta</taxon>
        <taxon>core chlorophytes</taxon>
        <taxon>Chlorophyceae</taxon>
        <taxon>CS clade</taxon>
        <taxon>Chlamydomonadales</taxon>
        <taxon>Volvocaceae</taxon>
        <taxon>Volvox</taxon>
    </lineage>
</organism>